<reference evidence="3" key="1">
    <citation type="submission" date="2006-10" db="EMBL/GenBank/DDBJ databases">
        <authorList>
            <person name="Amadeo P."/>
            <person name="Zhao Q."/>
            <person name="Wortman J."/>
            <person name="Fraser-Liggett C."/>
            <person name="Carlton J."/>
        </authorList>
    </citation>
    <scope>NUCLEOTIDE SEQUENCE</scope>
    <source>
        <strain evidence="3">G3</strain>
    </source>
</reference>
<keyword evidence="4" id="KW-1185">Reference proteome</keyword>
<dbReference type="VEuPathDB" id="TrichDB:TVAGG3_0508050"/>
<feature type="coiled-coil region" evidence="1">
    <location>
        <begin position="115"/>
        <end position="166"/>
    </location>
</feature>
<organism evidence="3 4">
    <name type="scientific">Trichomonas vaginalis (strain ATCC PRA-98 / G3)</name>
    <dbReference type="NCBI Taxonomy" id="412133"/>
    <lineage>
        <taxon>Eukaryota</taxon>
        <taxon>Metamonada</taxon>
        <taxon>Parabasalia</taxon>
        <taxon>Trichomonadida</taxon>
        <taxon>Trichomonadidae</taxon>
        <taxon>Trichomonas</taxon>
    </lineage>
</organism>
<dbReference type="EMBL" id="DS114186">
    <property type="protein sequence ID" value="EAX89593.1"/>
    <property type="molecule type" value="Genomic_DNA"/>
</dbReference>
<proteinExistence type="predicted"/>
<dbReference type="SMR" id="A2FZS9"/>
<evidence type="ECO:0000256" key="2">
    <source>
        <dbReference type="SAM" id="MobiDB-lite"/>
    </source>
</evidence>
<keyword evidence="1" id="KW-0175">Coiled coil</keyword>
<dbReference type="AlphaFoldDB" id="A2FZS9"/>
<reference evidence="3" key="2">
    <citation type="journal article" date="2007" name="Science">
        <title>Draft genome sequence of the sexually transmitted pathogen Trichomonas vaginalis.</title>
        <authorList>
            <person name="Carlton J.M."/>
            <person name="Hirt R.P."/>
            <person name="Silva J.C."/>
            <person name="Delcher A.L."/>
            <person name="Schatz M."/>
            <person name="Zhao Q."/>
            <person name="Wortman J.R."/>
            <person name="Bidwell S.L."/>
            <person name="Alsmark U.C.M."/>
            <person name="Besteiro S."/>
            <person name="Sicheritz-Ponten T."/>
            <person name="Noel C.J."/>
            <person name="Dacks J.B."/>
            <person name="Foster P.G."/>
            <person name="Simillion C."/>
            <person name="Van de Peer Y."/>
            <person name="Miranda-Saavedra D."/>
            <person name="Barton G.J."/>
            <person name="Westrop G.D."/>
            <person name="Mueller S."/>
            <person name="Dessi D."/>
            <person name="Fiori P.L."/>
            <person name="Ren Q."/>
            <person name="Paulsen I."/>
            <person name="Zhang H."/>
            <person name="Bastida-Corcuera F.D."/>
            <person name="Simoes-Barbosa A."/>
            <person name="Brown M.T."/>
            <person name="Hayes R.D."/>
            <person name="Mukherjee M."/>
            <person name="Okumura C.Y."/>
            <person name="Schneider R."/>
            <person name="Smith A.J."/>
            <person name="Vanacova S."/>
            <person name="Villalvazo M."/>
            <person name="Haas B.J."/>
            <person name="Pertea M."/>
            <person name="Feldblyum T.V."/>
            <person name="Utterback T.R."/>
            <person name="Shu C.L."/>
            <person name="Osoegawa K."/>
            <person name="de Jong P.J."/>
            <person name="Hrdy I."/>
            <person name="Horvathova L."/>
            <person name="Zubacova Z."/>
            <person name="Dolezal P."/>
            <person name="Malik S.B."/>
            <person name="Logsdon J.M. Jr."/>
            <person name="Henze K."/>
            <person name="Gupta A."/>
            <person name="Wang C.C."/>
            <person name="Dunne R.L."/>
            <person name="Upcroft J.A."/>
            <person name="Upcroft P."/>
            <person name="White O."/>
            <person name="Salzberg S.L."/>
            <person name="Tang P."/>
            <person name="Chiu C.-H."/>
            <person name="Lee Y.-S."/>
            <person name="Embley T.M."/>
            <person name="Coombs G.H."/>
            <person name="Mottram J.C."/>
            <person name="Tachezy J."/>
            <person name="Fraser-Liggett C.M."/>
            <person name="Johnson P.J."/>
        </authorList>
    </citation>
    <scope>NUCLEOTIDE SEQUENCE [LARGE SCALE GENOMIC DNA]</scope>
    <source>
        <strain evidence="3">G3</strain>
    </source>
</reference>
<accession>A2FZS9</accession>
<feature type="region of interest" description="Disordered" evidence="2">
    <location>
        <begin position="1"/>
        <end position="90"/>
    </location>
</feature>
<dbReference type="Proteomes" id="UP000001542">
    <property type="component" value="Unassembled WGS sequence"/>
</dbReference>
<sequence length="196" mass="22666">MNVFQQVFADVSPHASDLLTKETHKSPPARMKNTDNTLTDQKKKLTPQTRLVFQEPANQNNKKGASMKVRSFVDRPSSIKESKPKNTQPVDVKLNCENTSKRKYTAEEALIDTQIRKQKDELASVLKELEKIRAEVENQFSESKEIEEHNNEMMRFIQNNKSKSERIKEINDNFNKQKVELDAKWSSKIDQISKSS</sequence>
<evidence type="ECO:0000313" key="3">
    <source>
        <dbReference type="EMBL" id="EAX89593.1"/>
    </source>
</evidence>
<feature type="compositionally biased region" description="Basic and acidic residues" evidence="2">
    <location>
        <begin position="71"/>
        <end position="84"/>
    </location>
</feature>
<protein>
    <submittedName>
        <fullName evidence="3">Uncharacterized protein</fullName>
    </submittedName>
</protein>
<dbReference type="RefSeq" id="XP_001302523.1">
    <property type="nucleotide sequence ID" value="XM_001302522.1"/>
</dbReference>
<evidence type="ECO:0000313" key="4">
    <source>
        <dbReference type="Proteomes" id="UP000001542"/>
    </source>
</evidence>
<name>A2FZS9_TRIV3</name>
<dbReference type="KEGG" id="tva:4747264"/>
<dbReference type="InParanoid" id="A2FZS9"/>
<evidence type="ECO:0000256" key="1">
    <source>
        <dbReference type="SAM" id="Coils"/>
    </source>
</evidence>
<feature type="compositionally biased region" description="Polar residues" evidence="2">
    <location>
        <begin position="46"/>
        <end position="63"/>
    </location>
</feature>
<gene>
    <name evidence="3" type="ORF">TVAG_485670</name>
</gene>
<dbReference type="VEuPathDB" id="TrichDB:TVAG_485670"/>